<evidence type="ECO:0000256" key="9">
    <source>
        <dbReference type="ARBA" id="ARBA00022918"/>
    </source>
</evidence>
<reference evidence="18 19" key="1">
    <citation type="journal article" date="2011" name="Nature">
        <title>A high-resolution map of human evolutionary constraint using 29 mammals.</title>
        <authorList>
            <person name="Lindblad-Toh K."/>
            <person name="Garber M."/>
            <person name="Zuk O."/>
            <person name="Lin M.F."/>
            <person name="Parker B.J."/>
            <person name="Washietl S."/>
            <person name="Kheradpour P."/>
            <person name="Ernst J."/>
            <person name="Jordan G."/>
            <person name="Mauceli E."/>
            <person name="Ward L.D."/>
            <person name="Lowe C.B."/>
            <person name="Holloway A.K."/>
            <person name="Clamp M."/>
            <person name="Gnerre S."/>
            <person name="Alfoldi J."/>
            <person name="Beal K."/>
            <person name="Chang J."/>
            <person name="Clawson H."/>
            <person name="Cuff J."/>
            <person name="Di Palma F."/>
            <person name="Fitzgerald S."/>
            <person name="Flicek P."/>
            <person name="Guttman M."/>
            <person name="Hubisz M.J."/>
            <person name="Jaffe D.B."/>
            <person name="Jungreis I."/>
            <person name="Kent W.J."/>
            <person name="Kostka D."/>
            <person name="Lara M."/>
            <person name="Martins A.L."/>
            <person name="Massingham T."/>
            <person name="Moltke I."/>
            <person name="Raney B.J."/>
            <person name="Rasmussen M.D."/>
            <person name="Robinson J."/>
            <person name="Stark A."/>
            <person name="Vilella A.J."/>
            <person name="Wen J."/>
            <person name="Xie X."/>
            <person name="Zody M.C."/>
            <person name="Baldwin J."/>
            <person name="Bloom T."/>
            <person name="Chin C.W."/>
            <person name="Heiman D."/>
            <person name="Nicol R."/>
            <person name="Nusbaum C."/>
            <person name="Young S."/>
            <person name="Wilkinson J."/>
            <person name="Worley K.C."/>
            <person name="Kovar C.L."/>
            <person name="Muzny D.M."/>
            <person name="Gibbs R.A."/>
            <person name="Cree A."/>
            <person name="Dihn H.H."/>
            <person name="Fowler G."/>
            <person name="Jhangiani S."/>
            <person name="Joshi V."/>
            <person name="Lee S."/>
            <person name="Lewis L.R."/>
            <person name="Nazareth L.V."/>
            <person name="Okwuonu G."/>
            <person name="Santibanez J."/>
            <person name="Warren W.C."/>
            <person name="Mardis E.R."/>
            <person name="Weinstock G.M."/>
            <person name="Wilson R.K."/>
            <person name="Delehaunty K."/>
            <person name="Dooling D."/>
            <person name="Fronik C."/>
            <person name="Fulton L."/>
            <person name="Fulton B."/>
            <person name="Graves T."/>
            <person name="Minx P."/>
            <person name="Sodergren E."/>
            <person name="Birney E."/>
            <person name="Margulies E.H."/>
            <person name="Herrero J."/>
            <person name="Green E.D."/>
            <person name="Haussler D."/>
            <person name="Siepel A."/>
            <person name="Goldman N."/>
            <person name="Pollard K.S."/>
            <person name="Pedersen J.S."/>
            <person name="Lander E.S."/>
            <person name="Kellis M."/>
        </authorList>
    </citation>
    <scope>NUCLEOTIDE SEQUENCE [LARGE SCALE GENOMIC DNA]</scope>
    <source>
        <strain evidence="19">Thorbecke</strain>
    </source>
</reference>
<evidence type="ECO:0000256" key="1">
    <source>
        <dbReference type="ARBA" id="ARBA00010879"/>
    </source>
</evidence>
<keyword evidence="4" id="KW-0540">Nuclease</keyword>
<accession>A0A5F9CGL9</accession>
<keyword evidence="6" id="KW-0255">Endonuclease</keyword>
<dbReference type="InterPro" id="IPR010661">
    <property type="entry name" value="RVT_thumb"/>
</dbReference>
<dbReference type="InterPro" id="IPR002156">
    <property type="entry name" value="RNaseH_domain"/>
</dbReference>
<keyword evidence="2" id="KW-0808">Transferase</keyword>
<protein>
    <submittedName>
        <fullName evidence="18">Uncharacterized protein</fullName>
    </submittedName>
</protein>
<dbReference type="Pfam" id="PF00665">
    <property type="entry name" value="rve"/>
    <property type="match status" value="1"/>
</dbReference>
<feature type="DNA-binding region" description="Integrase-type" evidence="12">
    <location>
        <begin position="791"/>
        <end position="840"/>
    </location>
</feature>
<keyword evidence="10" id="KW-0238">DNA-binding</keyword>
<dbReference type="GO" id="GO:0003964">
    <property type="term" value="F:RNA-directed DNA polymerase activity"/>
    <property type="evidence" value="ECO:0007669"/>
    <property type="project" value="UniProtKB-KW"/>
</dbReference>
<dbReference type="Gene3D" id="1.10.10.200">
    <property type="match status" value="1"/>
</dbReference>
<evidence type="ECO:0000259" key="17">
    <source>
        <dbReference type="PROSITE" id="PS51027"/>
    </source>
</evidence>
<dbReference type="Gene3D" id="2.30.30.10">
    <property type="entry name" value="Integrase, C-terminal domain superfamily, retroviral"/>
    <property type="match status" value="1"/>
</dbReference>
<dbReference type="SUPFAM" id="SSF50122">
    <property type="entry name" value="DNA-binding domain of retroviral integrase"/>
    <property type="match status" value="1"/>
</dbReference>
<dbReference type="GO" id="GO:0003677">
    <property type="term" value="F:DNA binding"/>
    <property type="evidence" value="ECO:0007669"/>
    <property type="project" value="UniProtKB-KW"/>
</dbReference>
<dbReference type="PROSITE" id="PS50879">
    <property type="entry name" value="RNASE_H_1"/>
    <property type="match status" value="1"/>
</dbReference>
<evidence type="ECO:0000313" key="19">
    <source>
        <dbReference type="Proteomes" id="UP000001811"/>
    </source>
</evidence>
<keyword evidence="11" id="KW-0862">Zinc</keyword>
<reference evidence="18" key="2">
    <citation type="submission" date="2025-08" db="UniProtKB">
        <authorList>
            <consortium name="Ensembl"/>
        </authorList>
    </citation>
    <scope>IDENTIFICATION</scope>
    <source>
        <strain evidence="18">Thorbecke</strain>
    </source>
</reference>
<dbReference type="InterPro" id="IPR000477">
    <property type="entry name" value="RT_dom"/>
</dbReference>
<dbReference type="PANTHER" id="PTHR41694">
    <property type="entry name" value="ENDOGENOUS RETROVIRUS GROUP K MEMBER POL PROTEIN"/>
    <property type="match status" value="1"/>
</dbReference>
<dbReference type="InterPro" id="IPR003308">
    <property type="entry name" value="Integrase_Zn-bd_dom_N"/>
</dbReference>
<feature type="domain" description="Integrase-type" evidence="13">
    <location>
        <begin position="571"/>
        <end position="612"/>
    </location>
</feature>
<keyword evidence="8" id="KW-0229">DNA integration</keyword>
<organism evidence="18 19">
    <name type="scientific">Oryctolagus cuniculus</name>
    <name type="common">Rabbit</name>
    <dbReference type="NCBI Taxonomy" id="9986"/>
    <lineage>
        <taxon>Eukaryota</taxon>
        <taxon>Metazoa</taxon>
        <taxon>Chordata</taxon>
        <taxon>Craniata</taxon>
        <taxon>Vertebrata</taxon>
        <taxon>Euteleostomi</taxon>
        <taxon>Mammalia</taxon>
        <taxon>Eutheria</taxon>
        <taxon>Euarchontoglires</taxon>
        <taxon>Glires</taxon>
        <taxon>Lagomorpha</taxon>
        <taxon>Leporidae</taxon>
        <taxon>Oryctolagus</taxon>
    </lineage>
</organism>
<dbReference type="Ensembl" id="ENSOCUT00000048674.1">
    <property type="protein sequence ID" value="ENSOCUP00000032741.1"/>
    <property type="gene ID" value="ENSOCUG00000037917.1"/>
</dbReference>
<dbReference type="SUPFAM" id="SSF46919">
    <property type="entry name" value="N-terminal Zn binding domain of HIV integrase"/>
    <property type="match status" value="1"/>
</dbReference>
<dbReference type="InterPro" id="IPR001584">
    <property type="entry name" value="Integrase_cat-core"/>
</dbReference>
<dbReference type="CDD" id="cd09273">
    <property type="entry name" value="RNase_HI_RT_Bel"/>
    <property type="match status" value="1"/>
</dbReference>
<dbReference type="PROSITE" id="PS50876">
    <property type="entry name" value="ZF_INTEGRASE"/>
    <property type="match status" value="1"/>
</dbReference>
<evidence type="ECO:0000256" key="10">
    <source>
        <dbReference type="ARBA" id="ARBA00023125"/>
    </source>
</evidence>
<evidence type="ECO:0000256" key="6">
    <source>
        <dbReference type="ARBA" id="ARBA00022759"/>
    </source>
</evidence>
<dbReference type="InParanoid" id="A0A5F9CGL9"/>
<dbReference type="Pfam" id="PF00078">
    <property type="entry name" value="RVT_1"/>
    <property type="match status" value="1"/>
</dbReference>
<dbReference type="SUPFAM" id="SSF53098">
    <property type="entry name" value="Ribonuclease H-like"/>
    <property type="match status" value="2"/>
</dbReference>
<evidence type="ECO:0000256" key="2">
    <source>
        <dbReference type="ARBA" id="ARBA00022679"/>
    </source>
</evidence>
<dbReference type="Pfam" id="PF00075">
    <property type="entry name" value="RNase_H"/>
    <property type="match status" value="1"/>
</dbReference>
<sequence>MQPLPLSWVDNKPKWIPQWPLTQEKLAAVNDIVLQQLEAGHLQPSTSPWNTPIFVIKKKSGKYQLLHDLRAVNQQMQPMGALQPGLPVPTMIPKHWPLIVLDLKDCFFSIPLHEQDIQRFAFTVPSINHQGPDKRYEWKVLPQGMTNSPAICQLYVDQAVEPVRQQCPEVQILHYMDDLLITAESENHLMEAYKLLLLYLEKVGLQVAPEKIQKGEVVHYLGLKVTSEKVTPLEFEIAIDGLQTLNDFQKLCGNLNWLRPYCKLTTDDMMPLFNILEGDAQLDSPRRLTQEARLALQKIKKQIKAMQMERCDLQQALEILIFMEQLYPFAVIWQGGPLLFVYPHSHAPRVLYTQGIAVADLILTAIKKATEMAGKTPKRCVVPFAQEAVEAFTRECWQWAYIVLILQIEIDNHYPRHPFVNFCTQVSIKWVQKVRRDPIQGAVTVFTDGAKGGTGAAILNNQRYFVLTACPSPQHAELAIIATVLRRESASMNILSDSAYVVNAVQMLATQCLILKSSSVYSYLSKIQGLLNQREHAIYIGHIRAHSNLPGPLTRGNMMADHYSRFLLACTALEQAKEYYSKWHVNTHTLSFKFNIPRKQAEGIIRSCEKCVVAIVPKIPAGANPRGLKPGHIWQMDITHIPSFGRQSCVHVTVDTYSGVVMATAMNKEGVQQVIQHCLQAFAAWGVPHVIKMDNGPAYTSARFAAFLKEFRISHITGIPYNPQGQAVVERTHLYLKNLIIKQKGGIGEMATSNKDALALALYTINFLNKKKNGKTPAEMHAQSADKESIQWVMWKDLQDNQWKVPFPLLRRVRGAVCFFPQGAAQPIWTPERRIWLVNLPAEELEEKKLHLRKETMNNQSLGSLEYGTFSTNPEVARQTRQSIA</sequence>
<dbReference type="PROSITE" id="PS50994">
    <property type="entry name" value="INTEGRASE"/>
    <property type="match status" value="1"/>
</dbReference>
<evidence type="ECO:0000313" key="18">
    <source>
        <dbReference type="Ensembl" id="ENSOCUP00000032741.1"/>
    </source>
</evidence>
<feature type="domain" description="Integrase-type" evidence="17">
    <location>
        <begin position="791"/>
        <end position="840"/>
    </location>
</feature>
<dbReference type="InterPro" id="IPR043502">
    <property type="entry name" value="DNA/RNA_pol_sf"/>
</dbReference>
<dbReference type="STRING" id="9986.ENSOCUP00000032741"/>
<dbReference type="Pfam" id="PF02022">
    <property type="entry name" value="Integrase_Zn"/>
    <property type="match status" value="1"/>
</dbReference>
<dbReference type="CDD" id="cd01645">
    <property type="entry name" value="RT_Rtv"/>
    <property type="match status" value="1"/>
</dbReference>
<feature type="domain" description="Reverse transcriptase" evidence="14">
    <location>
        <begin position="37"/>
        <end position="225"/>
    </location>
</feature>
<reference evidence="18" key="3">
    <citation type="submission" date="2025-09" db="UniProtKB">
        <authorList>
            <consortium name="Ensembl"/>
        </authorList>
    </citation>
    <scope>IDENTIFICATION</scope>
    <source>
        <strain evidence="18">Thorbecke</strain>
    </source>
</reference>
<evidence type="ECO:0000259" key="14">
    <source>
        <dbReference type="PROSITE" id="PS50878"/>
    </source>
</evidence>
<feature type="domain" description="RNase H type-1" evidence="15">
    <location>
        <begin position="439"/>
        <end position="569"/>
    </location>
</feature>
<keyword evidence="19" id="KW-1185">Reference proteome</keyword>
<evidence type="ECO:0000256" key="3">
    <source>
        <dbReference type="ARBA" id="ARBA00022695"/>
    </source>
</evidence>
<dbReference type="GeneTree" id="ENSGT00670000098165"/>
<dbReference type="InterPro" id="IPR043128">
    <property type="entry name" value="Rev_trsase/Diguanyl_cyclase"/>
</dbReference>
<dbReference type="Pfam" id="PF00552">
    <property type="entry name" value="IN_DBD_C"/>
    <property type="match status" value="1"/>
</dbReference>
<dbReference type="InterPro" id="IPR036397">
    <property type="entry name" value="RNaseH_sf"/>
</dbReference>
<keyword evidence="7" id="KW-0378">Hydrolase</keyword>
<dbReference type="InterPro" id="IPR017856">
    <property type="entry name" value="Integrase-like_N"/>
</dbReference>
<evidence type="ECO:0000259" key="13">
    <source>
        <dbReference type="PROSITE" id="PS50876"/>
    </source>
</evidence>
<keyword evidence="3" id="KW-0548">Nucleotidyltransferase</keyword>
<keyword evidence="11" id="KW-0863">Zinc-finger</keyword>
<evidence type="ECO:0000259" key="15">
    <source>
        <dbReference type="PROSITE" id="PS50879"/>
    </source>
</evidence>
<proteinExistence type="inferred from homology"/>
<dbReference type="Gene3D" id="3.30.420.10">
    <property type="entry name" value="Ribonuclease H-like superfamily/Ribonuclease H"/>
    <property type="match status" value="2"/>
</dbReference>
<dbReference type="Gene3D" id="3.10.10.10">
    <property type="entry name" value="HIV Type 1 Reverse Transcriptase, subunit A, domain 1"/>
    <property type="match status" value="1"/>
</dbReference>
<dbReference type="InterPro" id="IPR012337">
    <property type="entry name" value="RNaseH-like_sf"/>
</dbReference>
<dbReference type="PROSITE" id="PS50878">
    <property type="entry name" value="RT_POL"/>
    <property type="match status" value="1"/>
</dbReference>
<evidence type="ECO:0000256" key="11">
    <source>
        <dbReference type="PROSITE-ProRule" id="PRU00450"/>
    </source>
</evidence>
<evidence type="ECO:0000256" key="7">
    <source>
        <dbReference type="ARBA" id="ARBA00022801"/>
    </source>
</evidence>
<evidence type="ECO:0000256" key="4">
    <source>
        <dbReference type="ARBA" id="ARBA00022722"/>
    </source>
</evidence>
<dbReference type="GO" id="GO:0015074">
    <property type="term" value="P:DNA integration"/>
    <property type="evidence" value="ECO:0007669"/>
    <property type="project" value="UniProtKB-KW"/>
</dbReference>
<feature type="domain" description="Integrase catalytic" evidence="16">
    <location>
        <begin position="626"/>
        <end position="785"/>
    </location>
</feature>
<dbReference type="InterPro" id="IPR036862">
    <property type="entry name" value="Integrase_C_dom_sf_retrovir"/>
</dbReference>
<keyword evidence="9" id="KW-0695">RNA-directed DNA polymerase</keyword>
<dbReference type="AlphaFoldDB" id="A0A5F9CGL9"/>
<evidence type="ECO:0000259" key="16">
    <source>
        <dbReference type="PROSITE" id="PS50994"/>
    </source>
</evidence>
<dbReference type="Pfam" id="PF06817">
    <property type="entry name" value="RVT_thumb"/>
    <property type="match status" value="1"/>
</dbReference>
<evidence type="ECO:0000256" key="8">
    <source>
        <dbReference type="ARBA" id="ARBA00022908"/>
    </source>
</evidence>
<dbReference type="Gene3D" id="3.30.70.270">
    <property type="match status" value="2"/>
</dbReference>
<dbReference type="InterPro" id="IPR001037">
    <property type="entry name" value="Integrase_C_retrovir"/>
</dbReference>
<dbReference type="SUPFAM" id="SSF56672">
    <property type="entry name" value="DNA/RNA polymerases"/>
    <property type="match status" value="1"/>
</dbReference>
<dbReference type="PANTHER" id="PTHR41694:SF3">
    <property type="entry name" value="RNA-DIRECTED DNA POLYMERASE-RELATED"/>
    <property type="match status" value="1"/>
</dbReference>
<dbReference type="GO" id="GO:0035613">
    <property type="term" value="F:RNA stem-loop binding"/>
    <property type="evidence" value="ECO:0007669"/>
    <property type="project" value="TreeGrafter"/>
</dbReference>
<dbReference type="SMR" id="A0A5F9CGL9"/>
<dbReference type="Proteomes" id="UP000001811">
    <property type="component" value="Unplaced"/>
</dbReference>
<dbReference type="GO" id="GO:0008270">
    <property type="term" value="F:zinc ion binding"/>
    <property type="evidence" value="ECO:0007669"/>
    <property type="project" value="UniProtKB-KW"/>
</dbReference>
<dbReference type="PROSITE" id="PS51027">
    <property type="entry name" value="INTEGRASE_DBD"/>
    <property type="match status" value="1"/>
</dbReference>
<evidence type="ECO:0000256" key="5">
    <source>
        <dbReference type="ARBA" id="ARBA00022723"/>
    </source>
</evidence>
<evidence type="ECO:0000256" key="12">
    <source>
        <dbReference type="PROSITE-ProRule" id="PRU00506"/>
    </source>
</evidence>
<keyword evidence="5" id="KW-0479">Metal-binding</keyword>
<name>A0A5F9CGL9_RABIT</name>
<dbReference type="GO" id="GO:0004523">
    <property type="term" value="F:RNA-DNA hybrid ribonuclease activity"/>
    <property type="evidence" value="ECO:0007669"/>
    <property type="project" value="InterPro"/>
</dbReference>
<comment type="similarity">
    <text evidence="1">Belongs to the beta type-B retroviral polymerase family. HERV class-II K(HML-2) pol subfamily.</text>
</comment>